<gene>
    <name evidence="3" type="ORF">C9381_11715</name>
</gene>
<dbReference type="InterPro" id="IPR056098">
    <property type="entry name" value="Acb2/Tad1_hairpin"/>
</dbReference>
<dbReference type="Proteomes" id="UP000241538">
    <property type="component" value="Chromosome"/>
</dbReference>
<proteinExistence type="predicted"/>
<dbReference type="EMBL" id="CP028349">
    <property type="protein sequence ID" value="AVV37819.1"/>
    <property type="molecule type" value="Genomic_DNA"/>
</dbReference>
<dbReference type="Pfam" id="PF24729">
    <property type="entry name" value="Acb2_Tad1_hairpin"/>
    <property type="match status" value="1"/>
</dbReference>
<evidence type="ECO:0000256" key="1">
    <source>
        <dbReference type="ARBA" id="ARBA00022741"/>
    </source>
</evidence>
<keyword evidence="1" id="KW-0547">Nucleotide-binding</keyword>
<dbReference type="RefSeq" id="WP_107319677.1">
    <property type="nucleotide sequence ID" value="NZ_CP028349.1"/>
</dbReference>
<evidence type="ECO:0000259" key="2">
    <source>
        <dbReference type="Pfam" id="PF24729"/>
    </source>
</evidence>
<organism evidence="3 4">
    <name type="scientific">Pantoea vagans</name>
    <dbReference type="NCBI Taxonomy" id="470934"/>
    <lineage>
        <taxon>Bacteria</taxon>
        <taxon>Pseudomonadati</taxon>
        <taxon>Pseudomonadota</taxon>
        <taxon>Gammaproteobacteria</taxon>
        <taxon>Enterobacterales</taxon>
        <taxon>Erwiniaceae</taxon>
        <taxon>Pantoea</taxon>
    </lineage>
</organism>
<protein>
    <recommendedName>
        <fullName evidence="2">Acb2/Tad1 hairpin domain-containing protein</fullName>
    </recommendedName>
</protein>
<reference evidence="3 4" key="1">
    <citation type="journal article" date="2018" name="Int J Genomics">
        <title>Comparative Genomics Analysis of Plasmid pPV989-94 from a Clinical Isolate of Pantoea vagans PV989.</title>
        <authorList>
            <person name="Xu L."/>
            <person name="Yin M."/>
            <person name="Zhu T."/>
            <person name="Lu J."/>
            <person name="Bao Q."/>
        </authorList>
    </citation>
    <scope>NUCLEOTIDE SEQUENCE [LARGE SCALE GENOMIC DNA]</scope>
    <source>
        <strain evidence="3 4">PV989</strain>
    </source>
</reference>
<evidence type="ECO:0000313" key="4">
    <source>
        <dbReference type="Proteomes" id="UP000241538"/>
    </source>
</evidence>
<sequence>MSEAKPQDGSKVQGYRTLTDKDILEMNRLKEISRQFIAQLEYLKGAKDYDPRWIAQAKTAMQHACMFACRAVAQPDDNC</sequence>
<feature type="domain" description="Acb2/Tad1 hairpin" evidence="2">
    <location>
        <begin position="12"/>
        <end position="73"/>
    </location>
</feature>
<evidence type="ECO:0000313" key="3">
    <source>
        <dbReference type="EMBL" id="AVV37819.1"/>
    </source>
</evidence>
<name>A0AAN1NR63_9GAMM</name>
<accession>A0AAN1NR63</accession>
<dbReference type="GO" id="GO:0000166">
    <property type="term" value="F:nucleotide binding"/>
    <property type="evidence" value="ECO:0007669"/>
    <property type="project" value="UniProtKB-KW"/>
</dbReference>
<dbReference type="AlphaFoldDB" id="A0AAN1NR63"/>